<dbReference type="GO" id="GO:0006508">
    <property type="term" value="P:proteolysis"/>
    <property type="evidence" value="ECO:0007669"/>
    <property type="project" value="UniProtKB-KW"/>
</dbReference>
<evidence type="ECO:0000256" key="8">
    <source>
        <dbReference type="ARBA" id="ARBA00022723"/>
    </source>
</evidence>
<reference evidence="20 21" key="1">
    <citation type="submission" date="2019-10" db="EMBL/GenBank/DDBJ databases">
        <authorList>
            <person name="Palmer J.M."/>
        </authorList>
    </citation>
    <scope>NUCLEOTIDE SEQUENCE [LARGE SCALE GENOMIC DNA]</scope>
    <source>
        <strain evidence="20 21">TWF694</strain>
    </source>
</reference>
<evidence type="ECO:0000256" key="14">
    <source>
        <dbReference type="ARBA" id="ARBA00023145"/>
    </source>
</evidence>
<keyword evidence="8" id="KW-0479">Metal-binding</keyword>
<evidence type="ECO:0000256" key="1">
    <source>
        <dbReference type="ARBA" id="ARBA00001947"/>
    </source>
</evidence>
<evidence type="ECO:0000256" key="6">
    <source>
        <dbReference type="ARBA" id="ARBA00022645"/>
    </source>
</evidence>
<dbReference type="PROSITE" id="PS52035">
    <property type="entry name" value="PEPTIDASE_M14"/>
    <property type="match status" value="1"/>
</dbReference>
<dbReference type="InterPro" id="IPR036990">
    <property type="entry name" value="M14A-like_propep"/>
</dbReference>
<evidence type="ECO:0000256" key="11">
    <source>
        <dbReference type="ARBA" id="ARBA00022833"/>
    </source>
</evidence>
<comment type="cofactor">
    <cofactor evidence="1">
        <name>Zn(2+)</name>
        <dbReference type="ChEBI" id="CHEBI:29105"/>
    </cofactor>
</comment>
<evidence type="ECO:0000256" key="3">
    <source>
        <dbReference type="ARBA" id="ARBA00004613"/>
    </source>
</evidence>
<feature type="active site" description="Proton donor/acceptor" evidence="17">
    <location>
        <position position="394"/>
    </location>
</feature>
<name>A0AAV9X1E1_9PEZI</name>
<keyword evidence="11" id="KW-0862">Zinc</keyword>
<comment type="similarity">
    <text evidence="4 17">Belongs to the peptidase M14 family.</text>
</comment>
<evidence type="ECO:0000313" key="20">
    <source>
        <dbReference type="EMBL" id="KAK6531766.1"/>
    </source>
</evidence>
<comment type="subcellular location">
    <subcellularLocation>
        <location evidence="3">Secreted</location>
    </subcellularLocation>
</comment>
<dbReference type="FunFam" id="3.40.630.10:FF:000040">
    <property type="entry name" value="zinc carboxypeptidase"/>
    <property type="match status" value="1"/>
</dbReference>
<evidence type="ECO:0000256" key="15">
    <source>
        <dbReference type="ARBA" id="ARBA00023157"/>
    </source>
</evidence>
<comment type="function">
    <text evidence="2">Extracellular metalloprotease that contributes to pathogenicity.</text>
</comment>
<dbReference type="InterPro" id="IPR003146">
    <property type="entry name" value="M14A_act_pep"/>
</dbReference>
<dbReference type="AlphaFoldDB" id="A0AAV9X1E1"/>
<dbReference type="Proteomes" id="UP001365542">
    <property type="component" value="Unassembled WGS sequence"/>
</dbReference>
<keyword evidence="9 18" id="KW-0732">Signal</keyword>
<dbReference type="GO" id="GO:0005576">
    <property type="term" value="C:extracellular region"/>
    <property type="evidence" value="ECO:0007669"/>
    <property type="project" value="UniProtKB-SubCell"/>
</dbReference>
<accession>A0AAV9X1E1</accession>
<evidence type="ECO:0000256" key="16">
    <source>
        <dbReference type="ARBA" id="ARBA00081330"/>
    </source>
</evidence>
<dbReference type="Pfam" id="PF02244">
    <property type="entry name" value="Propep_M14"/>
    <property type="match status" value="1"/>
</dbReference>
<keyword evidence="12" id="KW-0843">Virulence</keyword>
<evidence type="ECO:0000256" key="2">
    <source>
        <dbReference type="ARBA" id="ARBA00003091"/>
    </source>
</evidence>
<dbReference type="GO" id="GO:0008270">
    <property type="term" value="F:zinc ion binding"/>
    <property type="evidence" value="ECO:0007669"/>
    <property type="project" value="InterPro"/>
</dbReference>
<dbReference type="InterPro" id="IPR000834">
    <property type="entry name" value="Peptidase_M14"/>
</dbReference>
<sequence length="430" mass="47057">MYFSKTQILAILAFTGAVTASPVSSAVQKVSHKGTRVVRLETATEKDVAFVKGLVDNLHLDTWTHNYNVGSHVDVAVPVSAQPVFDRLSERAGLKIHVMHADLGASIEEESRVSTLGTSSRVDAGPDPNWFTAYHPYAAHLTYLNSLASSFPDHAEVVTSGQSTQGQTITGIHIWGGTKGKPAMVIHGNVHAREWITSKVTEYFAHSLLTSSDAATKYMTDNYDFYIFPVVNPDGFVYSQTTNRMWRKNRLGSGSCIGTDINRNWDYKWNLSGGASTSKCAEDYKGTAAGSTAEFKGLSAFLKNLKDTVGVKLYIDYHSYSQLILAPYGYTCNDAAPDAAEHMRVMKEWEAAMEEPYKTTFEYGPTCQTIYPTTGDSADYTYGALGIVHSYAVELRDTGSYGFILPATQITPSGVEAWAGLQALVRTIKL</sequence>
<organism evidence="20 21">
    <name type="scientific">Orbilia ellipsospora</name>
    <dbReference type="NCBI Taxonomy" id="2528407"/>
    <lineage>
        <taxon>Eukaryota</taxon>
        <taxon>Fungi</taxon>
        <taxon>Dikarya</taxon>
        <taxon>Ascomycota</taxon>
        <taxon>Pezizomycotina</taxon>
        <taxon>Orbiliomycetes</taxon>
        <taxon>Orbiliales</taxon>
        <taxon>Orbiliaceae</taxon>
        <taxon>Orbilia</taxon>
    </lineage>
</organism>
<dbReference type="InterPro" id="IPR057246">
    <property type="entry name" value="CARBOXYPEPT_ZN_1"/>
</dbReference>
<gene>
    <name evidence="20" type="ORF">TWF694_002935</name>
</gene>
<evidence type="ECO:0000256" key="5">
    <source>
        <dbReference type="ARBA" id="ARBA00022525"/>
    </source>
</evidence>
<keyword evidence="7" id="KW-0645">Protease</keyword>
<evidence type="ECO:0000256" key="10">
    <source>
        <dbReference type="ARBA" id="ARBA00022801"/>
    </source>
</evidence>
<evidence type="ECO:0000256" key="17">
    <source>
        <dbReference type="PROSITE-ProRule" id="PRU01379"/>
    </source>
</evidence>
<proteinExistence type="inferred from homology"/>
<evidence type="ECO:0000256" key="13">
    <source>
        <dbReference type="ARBA" id="ARBA00023049"/>
    </source>
</evidence>
<evidence type="ECO:0000256" key="7">
    <source>
        <dbReference type="ARBA" id="ARBA00022670"/>
    </source>
</evidence>
<dbReference type="SUPFAM" id="SSF54897">
    <property type="entry name" value="Protease propeptides/inhibitors"/>
    <property type="match status" value="1"/>
</dbReference>
<dbReference type="SMART" id="SM00631">
    <property type="entry name" value="Zn_pept"/>
    <property type="match status" value="1"/>
</dbReference>
<evidence type="ECO:0000256" key="18">
    <source>
        <dbReference type="SAM" id="SignalP"/>
    </source>
</evidence>
<evidence type="ECO:0000256" key="12">
    <source>
        <dbReference type="ARBA" id="ARBA00023026"/>
    </source>
</evidence>
<dbReference type="Gene3D" id="3.30.70.340">
    <property type="entry name" value="Metallocarboxypeptidase-like"/>
    <property type="match status" value="1"/>
</dbReference>
<dbReference type="PROSITE" id="PS00132">
    <property type="entry name" value="CARBOXYPEPT_ZN_1"/>
    <property type="match status" value="1"/>
</dbReference>
<dbReference type="GO" id="GO:0004181">
    <property type="term" value="F:metallocarboxypeptidase activity"/>
    <property type="evidence" value="ECO:0007669"/>
    <property type="project" value="InterPro"/>
</dbReference>
<dbReference type="Gene3D" id="3.40.630.10">
    <property type="entry name" value="Zn peptidases"/>
    <property type="match status" value="1"/>
</dbReference>
<keyword evidence="15" id="KW-1015">Disulfide bond</keyword>
<feature type="domain" description="Peptidase M14" evidence="19">
    <location>
        <begin position="133"/>
        <end position="428"/>
    </location>
</feature>
<dbReference type="CDD" id="cd03860">
    <property type="entry name" value="M14_CP_A-B_like"/>
    <property type="match status" value="1"/>
</dbReference>
<keyword evidence="5" id="KW-0964">Secreted</keyword>
<dbReference type="PANTHER" id="PTHR11705">
    <property type="entry name" value="PROTEASE FAMILY M14 CARBOXYPEPTIDASE A,B"/>
    <property type="match status" value="1"/>
</dbReference>
<dbReference type="SUPFAM" id="SSF53187">
    <property type="entry name" value="Zn-dependent exopeptidases"/>
    <property type="match status" value="1"/>
</dbReference>
<evidence type="ECO:0000259" key="19">
    <source>
        <dbReference type="PROSITE" id="PS52035"/>
    </source>
</evidence>
<dbReference type="PANTHER" id="PTHR11705:SF143">
    <property type="entry name" value="SLL0236 PROTEIN"/>
    <property type="match status" value="1"/>
</dbReference>
<feature type="signal peptide" evidence="18">
    <location>
        <begin position="1"/>
        <end position="20"/>
    </location>
</feature>
<keyword evidence="10" id="KW-0378">Hydrolase</keyword>
<protein>
    <recommendedName>
        <fullName evidence="16">Carboxypeptidase M14A</fullName>
    </recommendedName>
</protein>
<evidence type="ECO:0000256" key="9">
    <source>
        <dbReference type="ARBA" id="ARBA00022729"/>
    </source>
</evidence>
<comment type="caution">
    <text evidence="20">The sequence shown here is derived from an EMBL/GenBank/DDBJ whole genome shotgun (WGS) entry which is preliminary data.</text>
</comment>
<keyword evidence="21" id="KW-1185">Reference proteome</keyword>
<keyword evidence="14" id="KW-0865">Zymogen</keyword>
<dbReference type="Pfam" id="PF00246">
    <property type="entry name" value="Peptidase_M14"/>
    <property type="match status" value="1"/>
</dbReference>
<feature type="chain" id="PRO_5043541593" description="Carboxypeptidase M14A" evidence="18">
    <location>
        <begin position="21"/>
        <end position="430"/>
    </location>
</feature>
<evidence type="ECO:0000256" key="4">
    <source>
        <dbReference type="ARBA" id="ARBA00005988"/>
    </source>
</evidence>
<keyword evidence="6" id="KW-0121">Carboxypeptidase</keyword>
<dbReference type="PRINTS" id="PR00765">
    <property type="entry name" value="CRBOXYPTASEA"/>
</dbReference>
<dbReference type="EMBL" id="JAVHJO010000012">
    <property type="protein sequence ID" value="KAK6531766.1"/>
    <property type="molecule type" value="Genomic_DNA"/>
</dbReference>
<evidence type="ECO:0000313" key="21">
    <source>
        <dbReference type="Proteomes" id="UP001365542"/>
    </source>
</evidence>
<keyword evidence="13" id="KW-0482">Metalloprotease</keyword>